<protein>
    <recommendedName>
        <fullName evidence="8">Cysteine desulfurase</fullName>
        <ecNumber evidence="8">2.8.1.7</ecNumber>
    </recommendedName>
</protein>
<name>A0A9D1KHY6_9BACT</name>
<dbReference type="SUPFAM" id="SSF53383">
    <property type="entry name" value="PLP-dependent transferases"/>
    <property type="match status" value="1"/>
</dbReference>
<dbReference type="GO" id="GO:0006534">
    <property type="term" value="P:cysteine metabolic process"/>
    <property type="evidence" value="ECO:0007669"/>
    <property type="project" value="UniProtKB-UniRule"/>
</dbReference>
<dbReference type="Pfam" id="PF00266">
    <property type="entry name" value="Aminotran_5"/>
    <property type="match status" value="1"/>
</dbReference>
<evidence type="ECO:0000256" key="8">
    <source>
        <dbReference type="RuleBase" id="RU004506"/>
    </source>
</evidence>
<dbReference type="EC" id="2.8.1.7" evidence="8"/>
<dbReference type="NCBIfam" id="TIGR01979">
    <property type="entry name" value="sufS"/>
    <property type="match status" value="1"/>
</dbReference>
<reference evidence="10" key="1">
    <citation type="submission" date="2020-10" db="EMBL/GenBank/DDBJ databases">
        <authorList>
            <person name="Gilroy R."/>
        </authorList>
    </citation>
    <scope>NUCLEOTIDE SEQUENCE</scope>
    <source>
        <strain evidence="10">ChiHecec2B26-709</strain>
    </source>
</reference>
<comment type="cofactor">
    <cofactor evidence="1 7">
        <name>pyridoxal 5'-phosphate</name>
        <dbReference type="ChEBI" id="CHEBI:597326"/>
    </cofactor>
</comment>
<evidence type="ECO:0000256" key="3">
    <source>
        <dbReference type="ARBA" id="ARBA00010447"/>
    </source>
</evidence>
<dbReference type="PIRSF" id="PIRSF005572">
    <property type="entry name" value="NifS"/>
    <property type="match status" value="1"/>
</dbReference>
<evidence type="ECO:0000256" key="1">
    <source>
        <dbReference type="ARBA" id="ARBA00001933"/>
    </source>
</evidence>
<dbReference type="InterPro" id="IPR020578">
    <property type="entry name" value="Aminotrans_V_PyrdxlP_BS"/>
</dbReference>
<dbReference type="PROSITE" id="PS00595">
    <property type="entry name" value="AA_TRANSFER_CLASS_5"/>
    <property type="match status" value="1"/>
</dbReference>
<dbReference type="GO" id="GO:0031071">
    <property type="term" value="F:cysteine desulfurase activity"/>
    <property type="evidence" value="ECO:0007669"/>
    <property type="project" value="UniProtKB-UniRule"/>
</dbReference>
<gene>
    <name evidence="10" type="primary">sufS</name>
    <name evidence="10" type="ORF">IAC35_06235</name>
</gene>
<comment type="catalytic activity">
    <reaction evidence="6 8">
        <text>(sulfur carrier)-H + L-cysteine = (sulfur carrier)-SH + L-alanine</text>
        <dbReference type="Rhea" id="RHEA:43892"/>
        <dbReference type="Rhea" id="RHEA-COMP:14737"/>
        <dbReference type="Rhea" id="RHEA-COMP:14739"/>
        <dbReference type="ChEBI" id="CHEBI:29917"/>
        <dbReference type="ChEBI" id="CHEBI:35235"/>
        <dbReference type="ChEBI" id="CHEBI:57972"/>
        <dbReference type="ChEBI" id="CHEBI:64428"/>
        <dbReference type="EC" id="2.8.1.7"/>
    </reaction>
</comment>
<evidence type="ECO:0000256" key="2">
    <source>
        <dbReference type="ARBA" id="ARBA00002824"/>
    </source>
</evidence>
<dbReference type="Gene3D" id="3.40.640.10">
    <property type="entry name" value="Type I PLP-dependent aspartate aminotransferase-like (Major domain)"/>
    <property type="match status" value="1"/>
</dbReference>
<evidence type="ECO:0000313" key="11">
    <source>
        <dbReference type="Proteomes" id="UP000886881"/>
    </source>
</evidence>
<dbReference type="GO" id="GO:0030170">
    <property type="term" value="F:pyridoxal phosphate binding"/>
    <property type="evidence" value="ECO:0007669"/>
    <property type="project" value="UniProtKB-UniRule"/>
</dbReference>
<feature type="domain" description="Aminotransferase class V" evidence="9">
    <location>
        <begin position="23"/>
        <end position="398"/>
    </location>
</feature>
<dbReference type="Proteomes" id="UP000886881">
    <property type="component" value="Unassembled WGS sequence"/>
</dbReference>
<dbReference type="PANTHER" id="PTHR43586">
    <property type="entry name" value="CYSTEINE DESULFURASE"/>
    <property type="match status" value="1"/>
</dbReference>
<sequence>MDVRELRKEFTQLDEKVYGKPLVYLDNAATSLRPRSVVGKWVELSEKYSANIHRAVHHISAVATEEYENARAAVASGLNVSPKEIVFTSGATASLNLVAFSFGEAFVHEGDEIIVSESEHHSDLVPWQMMCGRKHASLKVLPVDDEGRLRIDELGSMITPRTKLVCVTHVSNVLGLVNPVKAIAEICHSHGCRLLVDGAQGAVHEHPDLKELDCDFYAFSGHKMYAAPGTGVLYGKKELLDSMPPYMGGGEMVGSVKWSGTSYAPVPLKFEAGTQNFAGAPTLVPAAEMVRLMEDTDIEKNTKEVTAYLLCELQRIPGLRLYGIPGTAYGHEFSKIPLFSFSVEHCHHEDLALILDKMGIALRSGQMCAEPLMDRFGVTGMLRASFAPYNTMEEAEYFLNSLKKAIKMLEA</sequence>
<dbReference type="PANTHER" id="PTHR43586:SF8">
    <property type="entry name" value="CYSTEINE DESULFURASE 1, CHLOROPLASTIC"/>
    <property type="match status" value="1"/>
</dbReference>
<dbReference type="InterPro" id="IPR016454">
    <property type="entry name" value="Cysteine_dSase"/>
</dbReference>
<reference evidence="10" key="2">
    <citation type="journal article" date="2021" name="PeerJ">
        <title>Extensive microbial diversity within the chicken gut microbiome revealed by metagenomics and culture.</title>
        <authorList>
            <person name="Gilroy R."/>
            <person name="Ravi A."/>
            <person name="Getino M."/>
            <person name="Pursley I."/>
            <person name="Horton D.L."/>
            <person name="Alikhan N.F."/>
            <person name="Baker D."/>
            <person name="Gharbi K."/>
            <person name="Hall N."/>
            <person name="Watson M."/>
            <person name="Adriaenssens E.M."/>
            <person name="Foster-Nyarko E."/>
            <person name="Jarju S."/>
            <person name="Secka A."/>
            <person name="Antonio M."/>
            <person name="Oren A."/>
            <person name="Chaudhuri R.R."/>
            <person name="La Ragione R."/>
            <person name="Hildebrand F."/>
            <person name="Pallen M.J."/>
        </authorList>
    </citation>
    <scope>NUCLEOTIDE SEQUENCE</scope>
    <source>
        <strain evidence="10">ChiHecec2B26-709</strain>
    </source>
</reference>
<comment type="function">
    <text evidence="2 8">Catalyzes the removal of elemental sulfur and selenium atoms from L-cysteine, L-cystine, L-selenocysteine, and L-selenocystine to produce L-alanine.</text>
</comment>
<comment type="similarity">
    <text evidence="3 8">Belongs to the class-V pyridoxal-phosphate-dependent aminotransferase family. Csd subfamily.</text>
</comment>
<dbReference type="InterPro" id="IPR010970">
    <property type="entry name" value="Cys_dSase_SufS"/>
</dbReference>
<organism evidence="10 11">
    <name type="scientific">Candidatus Cryptobacteroides merdipullorum</name>
    <dbReference type="NCBI Taxonomy" id="2840771"/>
    <lineage>
        <taxon>Bacteria</taxon>
        <taxon>Pseudomonadati</taxon>
        <taxon>Bacteroidota</taxon>
        <taxon>Bacteroidia</taxon>
        <taxon>Bacteroidales</taxon>
        <taxon>Candidatus Cryptobacteroides</taxon>
    </lineage>
</organism>
<dbReference type="AlphaFoldDB" id="A0A9D1KHY6"/>
<dbReference type="InterPro" id="IPR015424">
    <property type="entry name" value="PyrdxlP-dep_Trfase"/>
</dbReference>
<proteinExistence type="inferred from homology"/>
<evidence type="ECO:0000313" key="10">
    <source>
        <dbReference type="EMBL" id="HIT47437.1"/>
    </source>
</evidence>
<keyword evidence="4 8" id="KW-0808">Transferase</keyword>
<keyword evidence="5 8" id="KW-0663">Pyridoxal phosphate</keyword>
<dbReference type="InterPro" id="IPR000192">
    <property type="entry name" value="Aminotrans_V_dom"/>
</dbReference>
<evidence type="ECO:0000256" key="7">
    <source>
        <dbReference type="RuleBase" id="RU004504"/>
    </source>
</evidence>
<evidence type="ECO:0000259" key="9">
    <source>
        <dbReference type="Pfam" id="PF00266"/>
    </source>
</evidence>
<dbReference type="InterPro" id="IPR015422">
    <property type="entry name" value="PyrdxlP-dep_Trfase_small"/>
</dbReference>
<evidence type="ECO:0000256" key="4">
    <source>
        <dbReference type="ARBA" id="ARBA00022679"/>
    </source>
</evidence>
<dbReference type="CDD" id="cd06453">
    <property type="entry name" value="SufS_like"/>
    <property type="match status" value="1"/>
</dbReference>
<accession>A0A9D1KHY6</accession>
<dbReference type="InterPro" id="IPR015421">
    <property type="entry name" value="PyrdxlP-dep_Trfase_major"/>
</dbReference>
<dbReference type="Gene3D" id="3.90.1150.10">
    <property type="entry name" value="Aspartate Aminotransferase, domain 1"/>
    <property type="match status" value="1"/>
</dbReference>
<comment type="caution">
    <text evidence="10">The sequence shown here is derived from an EMBL/GenBank/DDBJ whole genome shotgun (WGS) entry which is preliminary data.</text>
</comment>
<evidence type="ECO:0000256" key="6">
    <source>
        <dbReference type="ARBA" id="ARBA00050776"/>
    </source>
</evidence>
<dbReference type="EMBL" id="DVLC01000117">
    <property type="protein sequence ID" value="HIT47437.1"/>
    <property type="molecule type" value="Genomic_DNA"/>
</dbReference>
<evidence type="ECO:0000256" key="5">
    <source>
        <dbReference type="ARBA" id="ARBA00022898"/>
    </source>
</evidence>